<dbReference type="InterPro" id="IPR036723">
    <property type="entry name" value="Alpha-catenin/vinculin-like_sf"/>
</dbReference>
<feature type="coiled-coil region" evidence="4">
    <location>
        <begin position="368"/>
        <end position="395"/>
    </location>
</feature>
<dbReference type="Pfam" id="PF01044">
    <property type="entry name" value="Vinculin"/>
    <property type="match status" value="2"/>
</dbReference>
<sequence length="926" mass="101453">MMQPSYEPILDSRSNPSAVGVVSVDPLGDDVAGVVGQETTARDMLRVGQALHVSVEKFLSLGESIAQDNAEAKLQMLEACKEARIASNVVEQICDLRPGIDDVQEPCRMKLARAAKTLLSSVTRVLLLADTVVVKQLLGNKDHQGHHLQGNGAASLNDLTSALNALNSLNDLSLQPHDPMQSITNFIDFVKAFSQFGADMMELIQVISDRQAHDERRIAQMETARLYLERSTTMLLHASKTCLRHPDCEIARENRDTVLLQIRRAIDLVHFVIKDGVLPELTAAHRRNGSARSRTRKSTNVASNWRMEEFDKCSTTHNALKKFHELLNMNKLVVMGPLCRARLSRMLDAVIERTQDFTDSAYTTHEHREKILLQCDRLKLELNQLLRVAVSLEQKGDLPHQTSEGLEVTIRQTAQASNDLWIQLQETALCHTDELFRTMDEGELLQTLKNAAATGEPSTMEQCADRFAEHAEHVQEVCRLLYHIATTERLQVQAKQTDACLRVVSQHVLSACHTLCAHPSSGTARDNVDVFMDVWRSLVNDLASMNRECSALAIKSIADSEREKEQLASLQQQTMYMSLNPRVRSTQDNYELTLSKQSLDSPFDVLSDGGSTRCPVPMQSHHMPVALRDSHPIQGGDKGTTHHSMSPSMNPVVLNGDGRVQGVGGAPDLPPGVRNSHVAQMPPSQQIKPPPPAPPCPAGMEGGDGEAGVTGGKICSGNMESEDKLGATENEMEATTEKWPPTENDIVKRAKTIAEMAQSMYLFTKGEGELKTTQDLFTQAEFFAEEANKSYKVVRTFSFQVPGGQQKNELLELLDKVPAFVQQIQFTVKTPTVGKAATYTKVDVVIQQTKSLMYVISRVVTTCLVCATRYNLDFRGDGGGRGGLSGADENYGSSDYSSGFVDSLGGRGGGQGGQGLGGGGSADTNI</sequence>
<dbReference type="Proteomes" id="UP000694867">
    <property type="component" value="Unplaced"/>
</dbReference>
<dbReference type="PANTHER" id="PTHR46342">
    <property type="entry name" value="ALPHA-CATULIN"/>
    <property type="match status" value="1"/>
</dbReference>
<dbReference type="GO" id="GO:0071944">
    <property type="term" value="C:cell periphery"/>
    <property type="evidence" value="ECO:0007669"/>
    <property type="project" value="UniProtKB-ARBA"/>
</dbReference>
<dbReference type="PRINTS" id="PR00805">
    <property type="entry name" value="ALPHACATENIN"/>
</dbReference>
<dbReference type="InterPro" id="IPR030045">
    <property type="entry name" value="CTNNAL1"/>
</dbReference>
<evidence type="ECO:0000313" key="5">
    <source>
        <dbReference type="Proteomes" id="UP000694867"/>
    </source>
</evidence>
<comment type="subcellular location">
    <subcellularLocation>
        <location evidence="1">Cytoplasm</location>
    </subcellularLocation>
</comment>
<dbReference type="InterPro" id="IPR006077">
    <property type="entry name" value="Vinculin/catenin"/>
</dbReference>
<dbReference type="CTD" id="49713"/>
<dbReference type="RefSeq" id="XP_028966321.1">
    <property type="nucleotide sequence ID" value="XM_029110488.1"/>
</dbReference>
<dbReference type="Gene3D" id="1.20.120.230">
    <property type="entry name" value="Alpha-catenin/vinculin-like"/>
    <property type="match status" value="4"/>
</dbReference>
<dbReference type="GO" id="GO:0005737">
    <property type="term" value="C:cytoplasm"/>
    <property type="evidence" value="ECO:0007669"/>
    <property type="project" value="UniProtKB-SubCell"/>
</dbReference>
<reference evidence="6" key="1">
    <citation type="submission" date="2025-08" db="UniProtKB">
        <authorList>
            <consortium name="RefSeq"/>
        </authorList>
    </citation>
    <scope>IDENTIFICATION</scope>
</reference>
<protein>
    <submittedName>
        <fullName evidence="6">Alpha-catulin</fullName>
    </submittedName>
</protein>
<dbReference type="GeneID" id="100903543"/>
<keyword evidence="4" id="KW-0175">Coiled coil</keyword>
<evidence type="ECO:0000256" key="2">
    <source>
        <dbReference type="ARBA" id="ARBA00008376"/>
    </source>
</evidence>
<dbReference type="SUPFAM" id="SSF47220">
    <property type="entry name" value="alpha-catenin/vinculin-like"/>
    <property type="match status" value="4"/>
</dbReference>
<organism evidence="5 6">
    <name type="scientific">Galendromus occidentalis</name>
    <name type="common">western predatory mite</name>
    <dbReference type="NCBI Taxonomy" id="34638"/>
    <lineage>
        <taxon>Eukaryota</taxon>
        <taxon>Metazoa</taxon>
        <taxon>Ecdysozoa</taxon>
        <taxon>Arthropoda</taxon>
        <taxon>Chelicerata</taxon>
        <taxon>Arachnida</taxon>
        <taxon>Acari</taxon>
        <taxon>Parasitiformes</taxon>
        <taxon>Mesostigmata</taxon>
        <taxon>Gamasina</taxon>
        <taxon>Phytoseioidea</taxon>
        <taxon>Phytoseiidae</taxon>
        <taxon>Typhlodrominae</taxon>
        <taxon>Galendromus</taxon>
    </lineage>
</organism>
<dbReference type="InterPro" id="IPR001033">
    <property type="entry name" value="Alpha_catenin"/>
</dbReference>
<accession>A0AAJ7SCP8</accession>
<evidence type="ECO:0000256" key="1">
    <source>
        <dbReference type="ARBA" id="ARBA00004496"/>
    </source>
</evidence>
<evidence type="ECO:0000313" key="6">
    <source>
        <dbReference type="RefSeq" id="XP_028966321.1"/>
    </source>
</evidence>
<name>A0AAJ7SCP8_9ACAR</name>
<dbReference type="GO" id="GO:0007266">
    <property type="term" value="P:Rho protein signal transduction"/>
    <property type="evidence" value="ECO:0007669"/>
    <property type="project" value="InterPro"/>
</dbReference>
<dbReference type="PANTHER" id="PTHR46342:SF1">
    <property type="entry name" value="ALPHA-CATULIN"/>
    <property type="match status" value="1"/>
</dbReference>
<dbReference type="GO" id="GO:0045296">
    <property type="term" value="F:cadherin binding"/>
    <property type="evidence" value="ECO:0007669"/>
    <property type="project" value="InterPro"/>
</dbReference>
<dbReference type="KEGG" id="goe:100903543"/>
<keyword evidence="3" id="KW-0963">Cytoplasm</keyword>
<dbReference type="AlphaFoldDB" id="A0AAJ7SCP8"/>
<dbReference type="Gene3D" id="6.10.250.2510">
    <property type="match status" value="1"/>
</dbReference>
<evidence type="ECO:0000256" key="4">
    <source>
        <dbReference type="SAM" id="Coils"/>
    </source>
</evidence>
<evidence type="ECO:0000256" key="3">
    <source>
        <dbReference type="ARBA" id="ARBA00022490"/>
    </source>
</evidence>
<keyword evidence="5" id="KW-1185">Reference proteome</keyword>
<dbReference type="GO" id="GO:0051015">
    <property type="term" value="F:actin filament binding"/>
    <property type="evidence" value="ECO:0007669"/>
    <property type="project" value="InterPro"/>
</dbReference>
<proteinExistence type="inferred from homology"/>
<dbReference type="GO" id="GO:0007155">
    <property type="term" value="P:cell adhesion"/>
    <property type="evidence" value="ECO:0007669"/>
    <property type="project" value="InterPro"/>
</dbReference>
<comment type="similarity">
    <text evidence="2">Belongs to the vinculin/alpha-catenin family.</text>
</comment>
<gene>
    <name evidence="6" type="primary">LOC100903543</name>
</gene>